<evidence type="ECO:0000256" key="1">
    <source>
        <dbReference type="ARBA" id="ARBA00010641"/>
    </source>
</evidence>
<dbReference type="RefSeq" id="WP_022063457.1">
    <property type="nucleotide sequence ID" value="NZ_JRGF01000002.1"/>
</dbReference>
<evidence type="ECO:0000256" key="3">
    <source>
        <dbReference type="ARBA" id="ARBA00023082"/>
    </source>
</evidence>
<comment type="similarity">
    <text evidence="1">Belongs to the sigma-70 factor family. ECF subfamily.</text>
</comment>
<dbReference type="EMBL" id="JRGF01000002">
    <property type="protein sequence ID" value="KHE42727.1"/>
    <property type="molecule type" value="Genomic_DNA"/>
</dbReference>
<dbReference type="SUPFAM" id="SSF88946">
    <property type="entry name" value="Sigma2 domain of RNA polymerase sigma factors"/>
    <property type="match status" value="1"/>
</dbReference>
<sequence>MGMEQECDKETIEDERLLALHVQDGTNRWLGQLYSRYLPLVYGVCLKYLRNPDDAGDAVMDIFEELTVKVGRYEVERFRPWLYTLAKNHCLQRLRRKRLEIPADDAGRIMEYAPLVHLLDGEGDEARFAALERCLERLPEKQRECIDRFFYGGKSYADISAETCWPVKSIKSFLQNGKRNLKLCMEKEADETD</sequence>
<evidence type="ECO:0000256" key="5">
    <source>
        <dbReference type="ARBA" id="ARBA00023163"/>
    </source>
</evidence>
<keyword evidence="5" id="KW-0804">Transcription</keyword>
<evidence type="ECO:0000256" key="2">
    <source>
        <dbReference type="ARBA" id="ARBA00023015"/>
    </source>
</evidence>
<evidence type="ECO:0000259" key="6">
    <source>
        <dbReference type="Pfam" id="PF04542"/>
    </source>
</evidence>
<organism evidence="8 9">
    <name type="scientific">Alistipes inops</name>
    <dbReference type="NCBI Taxonomy" id="1501391"/>
    <lineage>
        <taxon>Bacteria</taxon>
        <taxon>Pseudomonadati</taxon>
        <taxon>Bacteroidota</taxon>
        <taxon>Bacteroidia</taxon>
        <taxon>Bacteroidales</taxon>
        <taxon>Rikenellaceae</taxon>
        <taxon>Alistipes</taxon>
    </lineage>
</organism>
<feature type="domain" description="RNA polymerase sigma factor 70 region 4 type 2" evidence="7">
    <location>
        <begin position="130"/>
        <end position="181"/>
    </location>
</feature>
<dbReference type="InterPro" id="IPR036388">
    <property type="entry name" value="WH-like_DNA-bd_sf"/>
</dbReference>
<dbReference type="InterPro" id="IPR013325">
    <property type="entry name" value="RNA_pol_sigma_r2"/>
</dbReference>
<evidence type="ECO:0000259" key="7">
    <source>
        <dbReference type="Pfam" id="PF08281"/>
    </source>
</evidence>
<dbReference type="PANTHER" id="PTHR43133:SF8">
    <property type="entry name" value="RNA POLYMERASE SIGMA FACTOR HI_1459-RELATED"/>
    <property type="match status" value="1"/>
</dbReference>
<feature type="domain" description="RNA polymerase sigma-70 region 2" evidence="6">
    <location>
        <begin position="33"/>
        <end position="98"/>
    </location>
</feature>
<dbReference type="Gene3D" id="1.10.10.10">
    <property type="entry name" value="Winged helix-like DNA-binding domain superfamily/Winged helix DNA-binding domain"/>
    <property type="match status" value="1"/>
</dbReference>
<evidence type="ECO:0000313" key="8">
    <source>
        <dbReference type="EMBL" id="KHE42727.1"/>
    </source>
</evidence>
<dbReference type="NCBIfam" id="TIGR02937">
    <property type="entry name" value="sigma70-ECF"/>
    <property type="match status" value="1"/>
</dbReference>
<keyword evidence="4" id="KW-0238">DNA-binding</keyword>
<dbReference type="InterPro" id="IPR039425">
    <property type="entry name" value="RNA_pol_sigma-70-like"/>
</dbReference>
<protein>
    <recommendedName>
        <fullName evidence="10">RNA polymerase sigma70 factor</fullName>
    </recommendedName>
</protein>
<accession>A0ABR4YKG2</accession>
<keyword evidence="2" id="KW-0805">Transcription regulation</keyword>
<reference evidence="8 9" key="1">
    <citation type="submission" date="2014-09" db="EMBL/GenBank/DDBJ databases">
        <title>Alistipes sp. 627, sp. nov., a novel member of the family Rikenellaceae isolated from human faeces.</title>
        <authorList>
            <person name="Shkoporov A.N."/>
            <person name="Chaplin A.V."/>
            <person name="Motuzova O.V."/>
            <person name="Kafarskaia L.I."/>
            <person name="Khokhlova E.V."/>
            <person name="Efimov B.A."/>
        </authorList>
    </citation>
    <scope>NUCLEOTIDE SEQUENCE [LARGE SCALE GENOMIC DNA]</scope>
    <source>
        <strain evidence="8 9">627</strain>
    </source>
</reference>
<dbReference type="Proteomes" id="UP000030889">
    <property type="component" value="Unassembled WGS sequence"/>
</dbReference>
<dbReference type="Pfam" id="PF08281">
    <property type="entry name" value="Sigma70_r4_2"/>
    <property type="match status" value="1"/>
</dbReference>
<name>A0ABR4YKG2_9BACT</name>
<dbReference type="SUPFAM" id="SSF88659">
    <property type="entry name" value="Sigma3 and sigma4 domains of RNA polymerase sigma factors"/>
    <property type="match status" value="1"/>
</dbReference>
<dbReference type="Pfam" id="PF04542">
    <property type="entry name" value="Sigma70_r2"/>
    <property type="match status" value="1"/>
</dbReference>
<evidence type="ECO:0000256" key="4">
    <source>
        <dbReference type="ARBA" id="ARBA00023125"/>
    </source>
</evidence>
<dbReference type="CDD" id="cd06171">
    <property type="entry name" value="Sigma70_r4"/>
    <property type="match status" value="1"/>
</dbReference>
<dbReference type="InterPro" id="IPR013249">
    <property type="entry name" value="RNA_pol_sigma70_r4_t2"/>
</dbReference>
<comment type="caution">
    <text evidence="8">The sequence shown here is derived from an EMBL/GenBank/DDBJ whole genome shotgun (WGS) entry which is preliminary data.</text>
</comment>
<keyword evidence="9" id="KW-1185">Reference proteome</keyword>
<dbReference type="PANTHER" id="PTHR43133">
    <property type="entry name" value="RNA POLYMERASE ECF-TYPE SIGMA FACTO"/>
    <property type="match status" value="1"/>
</dbReference>
<dbReference type="Gene3D" id="1.10.1740.10">
    <property type="match status" value="1"/>
</dbReference>
<dbReference type="InterPro" id="IPR013324">
    <property type="entry name" value="RNA_pol_sigma_r3/r4-like"/>
</dbReference>
<dbReference type="InterPro" id="IPR014284">
    <property type="entry name" value="RNA_pol_sigma-70_dom"/>
</dbReference>
<evidence type="ECO:0000313" key="9">
    <source>
        <dbReference type="Proteomes" id="UP000030889"/>
    </source>
</evidence>
<evidence type="ECO:0008006" key="10">
    <source>
        <dbReference type="Google" id="ProtNLM"/>
    </source>
</evidence>
<proteinExistence type="inferred from homology"/>
<keyword evidence="3" id="KW-0731">Sigma factor</keyword>
<gene>
    <name evidence="8" type="ORF">LG35_01540</name>
</gene>
<dbReference type="InterPro" id="IPR007627">
    <property type="entry name" value="RNA_pol_sigma70_r2"/>
</dbReference>